<dbReference type="InterPro" id="IPR002376">
    <property type="entry name" value="Formyl_transf_N"/>
</dbReference>
<accession>A0A3S5Y2W3</accession>
<gene>
    <name evidence="3" type="ordered locus">REQ_07610</name>
</gene>
<dbReference type="Pfam" id="PF00551">
    <property type="entry name" value="Formyl_trans_N"/>
    <property type="match status" value="1"/>
</dbReference>
<dbReference type="KEGG" id="req:REQ_07610"/>
<proteinExistence type="predicted"/>
<dbReference type="SUPFAM" id="SSF50486">
    <property type="entry name" value="FMT C-terminal domain-like"/>
    <property type="match status" value="1"/>
</dbReference>
<evidence type="ECO:0000313" key="4">
    <source>
        <dbReference type="Proteomes" id="UP000006892"/>
    </source>
</evidence>
<evidence type="ECO:0000259" key="2">
    <source>
        <dbReference type="Pfam" id="PF02911"/>
    </source>
</evidence>
<evidence type="ECO:0000313" key="3">
    <source>
        <dbReference type="EMBL" id="CBH46877.1"/>
    </source>
</evidence>
<dbReference type="InterPro" id="IPR005793">
    <property type="entry name" value="Formyl_trans_C"/>
</dbReference>
<protein>
    <submittedName>
        <fullName evidence="3">Methionyl-tRNA formyltransferase</fullName>
    </submittedName>
</protein>
<dbReference type="GO" id="GO:0005829">
    <property type="term" value="C:cytosol"/>
    <property type="evidence" value="ECO:0007669"/>
    <property type="project" value="TreeGrafter"/>
</dbReference>
<dbReference type="InterPro" id="IPR011034">
    <property type="entry name" value="Formyl_transferase-like_C_sf"/>
</dbReference>
<feature type="domain" description="Formyl transferase C-terminal" evidence="2">
    <location>
        <begin position="247"/>
        <end position="347"/>
    </location>
</feature>
<dbReference type="PANTHER" id="PTHR11138:SF5">
    <property type="entry name" value="METHIONYL-TRNA FORMYLTRANSFERASE, MITOCHONDRIAL"/>
    <property type="match status" value="1"/>
</dbReference>
<dbReference type="Proteomes" id="UP001154400">
    <property type="component" value="Chromosome"/>
</dbReference>
<reference evidence="3" key="1">
    <citation type="journal article" date="2010" name="PLoS Genet.">
        <title>The genome of a pathogenic rhodococcus: cooptive virulence underpinned by key gene acquisitions.</title>
        <authorList>
            <person name="Letek M."/>
            <person name="Gonzalez P."/>
            <person name="Macarthur I."/>
            <person name="Rodriguez H."/>
            <person name="Freeman T.C."/>
            <person name="Valero-Rello A."/>
            <person name="Blanco M."/>
            <person name="Buckley T."/>
            <person name="Cherevach I."/>
            <person name="Fahey R."/>
            <person name="Hapeshi A."/>
            <person name="Holdstock J."/>
            <person name="Leadon D."/>
            <person name="Navas J."/>
            <person name="Ocampo A."/>
            <person name="Quail M.A."/>
            <person name="Sanders M."/>
            <person name="Scortti M.M."/>
            <person name="Prescott J.F."/>
            <person name="Fogarty U."/>
            <person name="Meijer W.G."/>
            <person name="Parkhill J."/>
            <person name="Bentley S.D."/>
            <person name="Vazquez-Boland J.A."/>
        </authorList>
    </citation>
    <scope>NUCLEOTIDE SEQUENCE [LARGE SCALE GENOMIC DNA]</scope>
    <source>
        <strain evidence="3 4">103S</strain>
    </source>
</reference>
<dbReference type="SUPFAM" id="SSF53328">
    <property type="entry name" value="Formyltransferase"/>
    <property type="match status" value="1"/>
</dbReference>
<dbReference type="Gene3D" id="3.40.50.12230">
    <property type="match status" value="1"/>
</dbReference>
<dbReference type="CDD" id="cd08369">
    <property type="entry name" value="FMT_core"/>
    <property type="match status" value="1"/>
</dbReference>
<dbReference type="EMBL" id="FN563149">
    <property type="protein sequence ID" value="CBH46877.1"/>
    <property type="molecule type" value="Genomic_DNA"/>
</dbReference>
<name>A0A3S5Y2W3_RHOH1</name>
<dbReference type="InterPro" id="IPR036477">
    <property type="entry name" value="Formyl_transf_N_sf"/>
</dbReference>
<dbReference type="Pfam" id="PF02911">
    <property type="entry name" value="Formyl_trans_C"/>
    <property type="match status" value="1"/>
</dbReference>
<sequence length="356" mass="39514">MMVAVGMSAFLTAVELQQIGLGNLKLLGRRDRRLNLTNSSRRIALRVATLGYQTWGHRTLQAVLDSDHEVVLAITHPKSDHAYEKMWADSVADLATEHGVPVHIANKPDEDFKAALKAARPDIIVANNWRTWLPRDVFDAPRYGTLNIHDSLLPKYTGFSPLIWALINGEEEVGLTAHLMDEELDAGDIVLQRSTPVGPKDTVTDLFHRTVDMIGPITLDALALIESGRTDWTPQDRTQATFFHKRSDEDSRIDWTWPADAIERLVRAQSDPYPNAFTTFKGQRIRVLKSSVSQGNYGGTPGRVFIHEGDGMVIVAGPDARTGTNKGLVIERVRLDDGTEMSGKEFFPHGGGYLGR</sequence>
<evidence type="ECO:0000259" key="1">
    <source>
        <dbReference type="Pfam" id="PF00551"/>
    </source>
</evidence>
<feature type="domain" description="Formyl transferase N-terminal" evidence="1">
    <location>
        <begin position="46"/>
        <end position="212"/>
    </location>
</feature>
<dbReference type="PANTHER" id="PTHR11138">
    <property type="entry name" value="METHIONYL-TRNA FORMYLTRANSFERASE"/>
    <property type="match status" value="1"/>
</dbReference>
<dbReference type="AlphaFoldDB" id="A0A3S5Y2W3"/>
<organism evidence="3">
    <name type="scientific">Rhodococcus hoagii (strain 103S)</name>
    <name type="common">Rhodococcus equi</name>
    <dbReference type="NCBI Taxonomy" id="685727"/>
    <lineage>
        <taxon>Bacteria</taxon>
        <taxon>Bacillati</taxon>
        <taxon>Actinomycetota</taxon>
        <taxon>Actinomycetes</taxon>
        <taxon>Mycobacteriales</taxon>
        <taxon>Nocardiaceae</taxon>
        <taxon>Prescottella</taxon>
    </lineage>
</organism>
<dbReference type="GO" id="GO:0004479">
    <property type="term" value="F:methionyl-tRNA formyltransferase activity"/>
    <property type="evidence" value="ECO:0007669"/>
    <property type="project" value="TreeGrafter"/>
</dbReference>